<evidence type="ECO:0000313" key="1">
    <source>
        <dbReference type="EMBL" id="KAK7079477.1"/>
    </source>
</evidence>
<accession>A0AAN9ACP8</accession>
<evidence type="ECO:0000313" key="2">
    <source>
        <dbReference type="Proteomes" id="UP001381693"/>
    </source>
</evidence>
<organism evidence="1 2">
    <name type="scientific">Halocaridina rubra</name>
    <name type="common">Hawaiian red shrimp</name>
    <dbReference type="NCBI Taxonomy" id="373956"/>
    <lineage>
        <taxon>Eukaryota</taxon>
        <taxon>Metazoa</taxon>
        <taxon>Ecdysozoa</taxon>
        <taxon>Arthropoda</taxon>
        <taxon>Crustacea</taxon>
        <taxon>Multicrustacea</taxon>
        <taxon>Malacostraca</taxon>
        <taxon>Eumalacostraca</taxon>
        <taxon>Eucarida</taxon>
        <taxon>Decapoda</taxon>
        <taxon>Pleocyemata</taxon>
        <taxon>Caridea</taxon>
        <taxon>Atyoidea</taxon>
        <taxon>Atyidae</taxon>
        <taxon>Halocaridina</taxon>
    </lineage>
</organism>
<protein>
    <submittedName>
        <fullName evidence="1">Uncharacterized protein</fullName>
    </submittedName>
</protein>
<name>A0AAN9ACP8_HALRR</name>
<dbReference type="Proteomes" id="UP001381693">
    <property type="component" value="Unassembled WGS sequence"/>
</dbReference>
<dbReference type="EMBL" id="JAXCGZ010006897">
    <property type="protein sequence ID" value="KAK7079477.1"/>
    <property type="molecule type" value="Genomic_DNA"/>
</dbReference>
<proteinExistence type="predicted"/>
<keyword evidence="2" id="KW-1185">Reference proteome</keyword>
<feature type="non-terminal residue" evidence="1">
    <location>
        <position position="73"/>
    </location>
</feature>
<gene>
    <name evidence="1" type="ORF">SK128_003965</name>
</gene>
<dbReference type="AlphaFoldDB" id="A0AAN9ACP8"/>
<dbReference type="Gene3D" id="3.30.40.10">
    <property type="entry name" value="Zinc/RING finger domain, C3HC4 (zinc finger)"/>
    <property type="match status" value="1"/>
</dbReference>
<reference evidence="1 2" key="1">
    <citation type="submission" date="2023-11" db="EMBL/GenBank/DDBJ databases">
        <title>Halocaridina rubra genome assembly.</title>
        <authorList>
            <person name="Smith C."/>
        </authorList>
    </citation>
    <scope>NUCLEOTIDE SEQUENCE [LARGE SCALE GENOMIC DNA]</scope>
    <source>
        <strain evidence="1">EP-1</strain>
        <tissue evidence="1">Whole</tissue>
    </source>
</reference>
<sequence length="73" mass="8005">MVGFSAAGGSWMDLVETTTLWIIIKRPSATFPKISEYPLAVKLGTITQDGTADVYSYDEDDMVLDPNLVKHLA</sequence>
<dbReference type="InterPro" id="IPR013083">
    <property type="entry name" value="Znf_RING/FYVE/PHD"/>
</dbReference>
<dbReference type="SUPFAM" id="SSF57850">
    <property type="entry name" value="RING/U-box"/>
    <property type="match status" value="1"/>
</dbReference>
<comment type="caution">
    <text evidence="1">The sequence shown here is derived from an EMBL/GenBank/DDBJ whole genome shotgun (WGS) entry which is preliminary data.</text>
</comment>